<dbReference type="GO" id="GO:0005886">
    <property type="term" value="C:plasma membrane"/>
    <property type="evidence" value="ECO:0007669"/>
    <property type="project" value="UniProtKB-SubCell"/>
</dbReference>
<protein>
    <recommendedName>
        <fullName evidence="1">Putative membrane protein insertion efficiency factor</fullName>
    </recommendedName>
</protein>
<comment type="function">
    <text evidence="1">Could be involved in insertion of integral membrane proteins into the membrane.</text>
</comment>
<evidence type="ECO:0000313" key="4">
    <source>
        <dbReference type="Proteomes" id="UP000233535"/>
    </source>
</evidence>
<dbReference type="Pfam" id="PF01809">
    <property type="entry name" value="YidD"/>
    <property type="match status" value="1"/>
</dbReference>
<dbReference type="EMBL" id="MVDD01000005">
    <property type="protein sequence ID" value="PKQ63520.1"/>
    <property type="molecule type" value="Genomic_DNA"/>
</dbReference>
<sequence length="80" mass="9056">MKCILTLLLKVILYIMILPIRFYQYAISPLTPSACRYHPTCSTYAIQALKKYGPFKGSYLAIKRIISCNPWGGHGHDPVP</sequence>
<comment type="similarity">
    <text evidence="1">Belongs to the UPF0161 family.</text>
</comment>
<evidence type="ECO:0000256" key="2">
    <source>
        <dbReference type="SAM" id="Phobius"/>
    </source>
</evidence>
<dbReference type="InterPro" id="IPR002696">
    <property type="entry name" value="Membr_insert_effic_factor_YidD"/>
</dbReference>
<dbReference type="OrthoDB" id="9801753at2"/>
<evidence type="ECO:0000256" key="1">
    <source>
        <dbReference type="HAMAP-Rule" id="MF_00386"/>
    </source>
</evidence>
<dbReference type="NCBIfam" id="TIGR00278">
    <property type="entry name" value="membrane protein insertion efficiency factor YidD"/>
    <property type="match status" value="1"/>
</dbReference>
<keyword evidence="2" id="KW-0812">Transmembrane</keyword>
<accession>A0A2N3HZM9</accession>
<dbReference type="AlphaFoldDB" id="A0A2N3HZM9"/>
<gene>
    <name evidence="3" type="ORF">BZG02_09100</name>
</gene>
<keyword evidence="4" id="KW-1185">Reference proteome</keyword>
<keyword evidence="2" id="KW-1133">Transmembrane helix</keyword>
<dbReference type="PANTHER" id="PTHR33383">
    <property type="entry name" value="MEMBRANE PROTEIN INSERTION EFFICIENCY FACTOR-RELATED"/>
    <property type="match status" value="1"/>
</dbReference>
<dbReference type="HAMAP" id="MF_00386">
    <property type="entry name" value="UPF0161_YidD"/>
    <property type="match status" value="1"/>
</dbReference>
<proteinExistence type="inferred from homology"/>
<organism evidence="3 4">
    <name type="scientific">Labilibaculum filiforme</name>
    <dbReference type="NCBI Taxonomy" id="1940526"/>
    <lineage>
        <taxon>Bacteria</taxon>
        <taxon>Pseudomonadati</taxon>
        <taxon>Bacteroidota</taxon>
        <taxon>Bacteroidia</taxon>
        <taxon>Marinilabiliales</taxon>
        <taxon>Marinifilaceae</taxon>
        <taxon>Labilibaculum</taxon>
    </lineage>
</organism>
<comment type="caution">
    <text evidence="3">The sequence shown here is derived from an EMBL/GenBank/DDBJ whole genome shotgun (WGS) entry which is preliminary data.</text>
</comment>
<evidence type="ECO:0000313" key="3">
    <source>
        <dbReference type="EMBL" id="PKQ63520.1"/>
    </source>
</evidence>
<name>A0A2N3HZM9_9BACT</name>
<dbReference type="Proteomes" id="UP000233535">
    <property type="component" value="Unassembled WGS sequence"/>
</dbReference>
<keyword evidence="1" id="KW-1003">Cell membrane</keyword>
<dbReference type="SMART" id="SM01234">
    <property type="entry name" value="Haemolytic"/>
    <property type="match status" value="1"/>
</dbReference>
<comment type="subcellular location">
    <subcellularLocation>
        <location evidence="1">Cell membrane</location>
        <topology evidence="1">Peripheral membrane protein</topology>
        <orientation evidence="1">Cytoplasmic side</orientation>
    </subcellularLocation>
</comment>
<reference evidence="3 4" key="1">
    <citation type="journal article" date="2017" name="Front. Microbiol.">
        <title>Labilibaculum manganireducens gen. nov., sp. nov. and Labilibaculum filiforme sp. nov., Novel Bacteroidetes Isolated from Subsurface Sediments of the Baltic Sea.</title>
        <authorList>
            <person name="Vandieken V."/>
            <person name="Marshall I.P."/>
            <person name="Niemann H."/>
            <person name="Engelen B."/>
            <person name="Cypionka H."/>
        </authorList>
    </citation>
    <scope>NUCLEOTIDE SEQUENCE [LARGE SCALE GENOMIC DNA]</scope>
    <source>
        <strain evidence="3 4">59.16B</strain>
    </source>
</reference>
<feature type="transmembrane region" description="Helical" evidence="2">
    <location>
        <begin position="7"/>
        <end position="26"/>
    </location>
</feature>
<keyword evidence="1 2" id="KW-0472">Membrane</keyword>
<dbReference type="PANTHER" id="PTHR33383:SF1">
    <property type="entry name" value="MEMBRANE PROTEIN INSERTION EFFICIENCY FACTOR-RELATED"/>
    <property type="match status" value="1"/>
</dbReference>